<name>A0A316AGT3_9BACT</name>
<comment type="caution">
    <text evidence="2">The sequence shown here is derived from an EMBL/GenBank/DDBJ whole genome shotgun (WGS) entry which is preliminary data.</text>
</comment>
<dbReference type="PANTHER" id="PTHR30383:SF29">
    <property type="entry name" value="SGNH HYDROLASE-TYPE ESTERASE DOMAIN-CONTAINING PROTEIN"/>
    <property type="match status" value="1"/>
</dbReference>
<reference evidence="2 3" key="1">
    <citation type="submission" date="2018-03" db="EMBL/GenBank/DDBJ databases">
        <title>Genomic Encyclopedia of Archaeal and Bacterial Type Strains, Phase II (KMG-II): from individual species to whole genera.</title>
        <authorList>
            <person name="Goeker M."/>
        </authorList>
    </citation>
    <scope>NUCLEOTIDE SEQUENCE [LARGE SCALE GENOMIC DNA]</scope>
    <source>
        <strain evidence="2 3">DSM 100346</strain>
    </source>
</reference>
<evidence type="ECO:0000259" key="1">
    <source>
        <dbReference type="Pfam" id="PF13472"/>
    </source>
</evidence>
<dbReference type="AlphaFoldDB" id="A0A316AGT3"/>
<dbReference type="SUPFAM" id="SSF52266">
    <property type="entry name" value="SGNH hydrolase"/>
    <property type="match status" value="1"/>
</dbReference>
<accession>A0A316AGT3</accession>
<dbReference type="GO" id="GO:0016788">
    <property type="term" value="F:hydrolase activity, acting on ester bonds"/>
    <property type="evidence" value="ECO:0007669"/>
    <property type="project" value="UniProtKB-ARBA"/>
</dbReference>
<gene>
    <name evidence="2" type="ORF">CLV98_10932</name>
</gene>
<dbReference type="Pfam" id="PF13472">
    <property type="entry name" value="Lipase_GDSL_2"/>
    <property type="match status" value="1"/>
</dbReference>
<evidence type="ECO:0000313" key="2">
    <source>
        <dbReference type="EMBL" id="PWJ56923.1"/>
    </source>
</evidence>
<dbReference type="OrthoDB" id="9796689at2"/>
<evidence type="ECO:0000313" key="3">
    <source>
        <dbReference type="Proteomes" id="UP000245880"/>
    </source>
</evidence>
<dbReference type="InterPro" id="IPR013830">
    <property type="entry name" value="SGNH_hydro"/>
</dbReference>
<dbReference type="InterPro" id="IPR036514">
    <property type="entry name" value="SGNH_hydro_sf"/>
</dbReference>
<dbReference type="Gene3D" id="3.40.50.1110">
    <property type="entry name" value="SGNH hydrolase"/>
    <property type="match status" value="1"/>
</dbReference>
<sequence>MRVVYIFALFFLLCEVGFGQGNKQGPMAIVFIGNSITQGKGGPNGAPPPSHTVDYLLKKRTIKELPYINVGRSGSTTVDWLPTTGRYYALAIKAADSLWSLQGGGNSLLFSIKLGTNDSAIKGPNGAPVEVESYKANLKQIIDALLAAYPGSRVMVHHPIWYSPNTYNSAQYLAEGLARLNRYILQIDALVADYSRSSPGKVFLGDTKAYLYFKKHPQYYKPELGQQGTFYLHPNEQGVKILGKYWAKAIAKAFL</sequence>
<keyword evidence="3" id="KW-1185">Reference proteome</keyword>
<organism evidence="2 3">
    <name type="scientific">Dyadobacter jejuensis</name>
    <dbReference type="NCBI Taxonomy" id="1082580"/>
    <lineage>
        <taxon>Bacteria</taxon>
        <taxon>Pseudomonadati</taxon>
        <taxon>Bacteroidota</taxon>
        <taxon>Cytophagia</taxon>
        <taxon>Cytophagales</taxon>
        <taxon>Spirosomataceae</taxon>
        <taxon>Dyadobacter</taxon>
    </lineage>
</organism>
<feature type="domain" description="SGNH hydrolase-type esterase" evidence="1">
    <location>
        <begin position="31"/>
        <end position="240"/>
    </location>
</feature>
<protein>
    <submittedName>
        <fullName evidence="2">Lysophospholipase L1-like esterase</fullName>
    </submittedName>
</protein>
<dbReference type="InterPro" id="IPR051532">
    <property type="entry name" value="Ester_Hydrolysis_Enzymes"/>
</dbReference>
<dbReference type="PANTHER" id="PTHR30383">
    <property type="entry name" value="THIOESTERASE 1/PROTEASE 1/LYSOPHOSPHOLIPASE L1"/>
    <property type="match status" value="1"/>
</dbReference>
<dbReference type="EMBL" id="QGDT01000009">
    <property type="protein sequence ID" value="PWJ56923.1"/>
    <property type="molecule type" value="Genomic_DNA"/>
</dbReference>
<proteinExistence type="predicted"/>
<dbReference type="Proteomes" id="UP000245880">
    <property type="component" value="Unassembled WGS sequence"/>
</dbReference>